<gene>
    <name evidence="5" type="ORF">SAMN05216466_11856</name>
</gene>
<dbReference type="PROSITE" id="PS01117">
    <property type="entry name" value="HTH_MARR_1"/>
    <property type="match status" value="1"/>
</dbReference>
<dbReference type="InterPro" id="IPR036390">
    <property type="entry name" value="WH_DNA-bd_sf"/>
</dbReference>
<keyword evidence="2 5" id="KW-0238">DNA-binding</keyword>
<feature type="domain" description="HTH marR-type" evidence="4">
    <location>
        <begin position="3"/>
        <end position="135"/>
    </location>
</feature>
<dbReference type="PRINTS" id="PR00598">
    <property type="entry name" value="HTHMARR"/>
</dbReference>
<dbReference type="OrthoDB" id="8898282at2"/>
<proteinExistence type="predicted"/>
<dbReference type="EMBL" id="FNCJ01000018">
    <property type="protein sequence ID" value="SDI16892.1"/>
    <property type="molecule type" value="Genomic_DNA"/>
</dbReference>
<evidence type="ECO:0000256" key="3">
    <source>
        <dbReference type="ARBA" id="ARBA00023163"/>
    </source>
</evidence>
<name>A0A1G8IDF9_9BURK</name>
<evidence type="ECO:0000313" key="6">
    <source>
        <dbReference type="Proteomes" id="UP000199706"/>
    </source>
</evidence>
<dbReference type="RefSeq" id="WP_090690788.1">
    <property type="nucleotide sequence ID" value="NZ_CADERL010000003.1"/>
</dbReference>
<dbReference type="Gene3D" id="1.10.10.10">
    <property type="entry name" value="Winged helix-like DNA-binding domain superfamily/Winged helix DNA-binding domain"/>
    <property type="match status" value="1"/>
</dbReference>
<dbReference type="GO" id="GO:0003677">
    <property type="term" value="F:DNA binding"/>
    <property type="evidence" value="ECO:0007669"/>
    <property type="project" value="UniProtKB-KW"/>
</dbReference>
<dbReference type="PANTHER" id="PTHR42756:SF1">
    <property type="entry name" value="TRANSCRIPTIONAL REPRESSOR OF EMRAB OPERON"/>
    <property type="match status" value="1"/>
</dbReference>
<dbReference type="GO" id="GO:0003700">
    <property type="term" value="F:DNA-binding transcription factor activity"/>
    <property type="evidence" value="ECO:0007669"/>
    <property type="project" value="InterPro"/>
</dbReference>
<reference evidence="5 6" key="1">
    <citation type="submission" date="2016-10" db="EMBL/GenBank/DDBJ databases">
        <authorList>
            <person name="de Groot N.N."/>
        </authorList>
    </citation>
    <scope>NUCLEOTIDE SEQUENCE [LARGE SCALE GENOMIC DNA]</scope>
    <source>
        <strain evidence="5 6">LMG 2247</strain>
    </source>
</reference>
<evidence type="ECO:0000259" key="4">
    <source>
        <dbReference type="PROSITE" id="PS50995"/>
    </source>
</evidence>
<dbReference type="PROSITE" id="PS50995">
    <property type="entry name" value="HTH_MARR_2"/>
    <property type="match status" value="1"/>
</dbReference>
<dbReference type="Proteomes" id="UP000199706">
    <property type="component" value="Unassembled WGS sequence"/>
</dbReference>
<keyword evidence="1" id="KW-0805">Transcription regulation</keyword>
<dbReference type="InterPro" id="IPR023187">
    <property type="entry name" value="Tscrpt_reg_MarR-type_CS"/>
</dbReference>
<dbReference type="PANTHER" id="PTHR42756">
    <property type="entry name" value="TRANSCRIPTIONAL REGULATOR, MARR"/>
    <property type="match status" value="1"/>
</dbReference>
<dbReference type="AlphaFoldDB" id="A0A1G8IDF9"/>
<dbReference type="SMART" id="SM00347">
    <property type="entry name" value="HTH_MARR"/>
    <property type="match status" value="1"/>
</dbReference>
<dbReference type="Pfam" id="PF12802">
    <property type="entry name" value="MarR_2"/>
    <property type="match status" value="1"/>
</dbReference>
<sequence>MFDHCLYFNTSALARRLEREWVEAFEPFEVTPPQGFMLRAVIDRPGMLQRELSEELFIARPTATRALDGLEAKGYIERRRTEEDGREVSIFPTAKALEIKAELNGASGAVTARLKKVLGGAEFTEAVSKIRGVREALP</sequence>
<evidence type="ECO:0000313" key="5">
    <source>
        <dbReference type="EMBL" id="SDI16892.1"/>
    </source>
</evidence>
<keyword evidence="3" id="KW-0804">Transcription</keyword>
<accession>A0A1G8IDF9</accession>
<protein>
    <submittedName>
        <fullName evidence="5">DNA-binding transcriptional regulator, MarR family</fullName>
    </submittedName>
</protein>
<evidence type="ECO:0000256" key="2">
    <source>
        <dbReference type="ARBA" id="ARBA00023125"/>
    </source>
</evidence>
<evidence type="ECO:0000256" key="1">
    <source>
        <dbReference type="ARBA" id="ARBA00023015"/>
    </source>
</evidence>
<dbReference type="InterPro" id="IPR036388">
    <property type="entry name" value="WH-like_DNA-bd_sf"/>
</dbReference>
<dbReference type="SUPFAM" id="SSF46785">
    <property type="entry name" value="Winged helix' DNA-binding domain"/>
    <property type="match status" value="1"/>
</dbReference>
<organism evidence="5 6">
    <name type="scientific">Paraburkholderia phenazinium</name>
    <dbReference type="NCBI Taxonomy" id="60549"/>
    <lineage>
        <taxon>Bacteria</taxon>
        <taxon>Pseudomonadati</taxon>
        <taxon>Pseudomonadota</taxon>
        <taxon>Betaproteobacteria</taxon>
        <taxon>Burkholderiales</taxon>
        <taxon>Burkholderiaceae</taxon>
        <taxon>Paraburkholderia</taxon>
    </lineage>
</organism>
<dbReference type="InterPro" id="IPR000835">
    <property type="entry name" value="HTH_MarR-typ"/>
</dbReference>